<evidence type="ECO:0000313" key="2">
    <source>
        <dbReference type="EMBL" id="CBG75093.1"/>
    </source>
</evidence>
<protein>
    <submittedName>
        <fullName evidence="2">Uncharacterized protein</fullName>
    </submittedName>
</protein>
<sequence>MARRGCVHGDTSSQSLVAPVRQEWQAKPHDLPPHDRGPATVHKPSVEPAQGKTHNLPHVAPPVEAREQAAGA</sequence>
<dbReference type="Proteomes" id="UP000001444">
    <property type="component" value="Chromosome"/>
</dbReference>
<feature type="compositionally biased region" description="Basic and acidic residues" evidence="1">
    <location>
        <begin position="24"/>
        <end position="37"/>
    </location>
</feature>
<keyword evidence="3" id="KW-1185">Reference proteome</keyword>
<dbReference type="EMBL" id="FN554889">
    <property type="protein sequence ID" value="CBG75093.1"/>
    <property type="molecule type" value="Genomic_DNA"/>
</dbReference>
<proteinExistence type="predicted"/>
<gene>
    <name evidence="2" type="ordered locus">SCAB_81321</name>
</gene>
<reference evidence="2 3" key="1">
    <citation type="journal article" date="2010" name="Mol. Plant Microbe Interact.">
        <title>Streptomyces scabies 87-22 contains a coronafacic acid-like biosynthetic cluster that contributes to plant-microbe interactions.</title>
        <authorList>
            <person name="Bignell D.R."/>
            <person name="Seipke R.F."/>
            <person name="Huguet-Tapia J.C."/>
            <person name="Chambers A.H."/>
            <person name="Parry R.J."/>
            <person name="Loria R."/>
        </authorList>
    </citation>
    <scope>NUCLEOTIDE SEQUENCE [LARGE SCALE GENOMIC DNA]</scope>
    <source>
        <strain evidence="2 3">87.22</strain>
    </source>
</reference>
<evidence type="ECO:0000256" key="1">
    <source>
        <dbReference type="SAM" id="MobiDB-lite"/>
    </source>
</evidence>
<dbReference type="HOGENOM" id="CLU_2720750_0_0_11"/>
<dbReference type="STRING" id="680198.SCAB_81321"/>
<dbReference type="KEGG" id="scb:SCAB_81321"/>
<feature type="region of interest" description="Disordered" evidence="1">
    <location>
        <begin position="1"/>
        <end position="72"/>
    </location>
</feature>
<name>C9ZHP8_STRSW</name>
<evidence type="ECO:0000313" key="3">
    <source>
        <dbReference type="Proteomes" id="UP000001444"/>
    </source>
</evidence>
<accession>C9ZHP8</accession>
<organism evidence="2 3">
    <name type="scientific">Streptomyces scabiei (strain 87.22)</name>
    <dbReference type="NCBI Taxonomy" id="680198"/>
    <lineage>
        <taxon>Bacteria</taxon>
        <taxon>Bacillati</taxon>
        <taxon>Actinomycetota</taxon>
        <taxon>Actinomycetes</taxon>
        <taxon>Kitasatosporales</taxon>
        <taxon>Streptomycetaceae</taxon>
        <taxon>Streptomyces</taxon>
    </lineage>
</organism>
<dbReference type="AlphaFoldDB" id="C9ZHP8"/>